<sequence length="116" mass="11576">MRHASVGDLSDQFRASDLSDVGRAGAGDAAPDVVEVGSALLATPGLVVLHSGPGGGRSTALARLGAAFRGPVFAGGGLASLPTEPAFALTRAVRVRLPGHDPALLAEAVRSRVRTG</sequence>
<comment type="caution">
    <text evidence="1">The sequence shown here is derived from an EMBL/GenBank/DDBJ whole genome shotgun (WGS) entry which is preliminary data.</text>
</comment>
<feature type="non-terminal residue" evidence="1">
    <location>
        <position position="116"/>
    </location>
</feature>
<accession>A0ABS0H6Z3</accession>
<reference evidence="1 2" key="1">
    <citation type="submission" date="2020-11" db="EMBL/GenBank/DDBJ databases">
        <title>A novel isolate from a Black sea contaminated sediment with potential to produce alkanes: Plantactinospora alkalitolerans sp. nov.</title>
        <authorList>
            <person name="Carro L."/>
            <person name="Veyisoglu A."/>
            <person name="Guven K."/>
            <person name="Schumann P."/>
            <person name="Klenk H.-P."/>
            <person name="Sahin N."/>
        </authorList>
    </citation>
    <scope>NUCLEOTIDE SEQUENCE [LARGE SCALE GENOMIC DNA]</scope>
    <source>
        <strain evidence="1 2">S1510</strain>
    </source>
</reference>
<name>A0ABS0H6Z3_9ACTN</name>
<protein>
    <submittedName>
        <fullName evidence="1">Uncharacterized protein</fullName>
    </submittedName>
</protein>
<dbReference type="Proteomes" id="UP000638560">
    <property type="component" value="Unassembled WGS sequence"/>
</dbReference>
<dbReference type="EMBL" id="JADPUN010000302">
    <property type="protein sequence ID" value="MBF9133902.1"/>
    <property type="molecule type" value="Genomic_DNA"/>
</dbReference>
<evidence type="ECO:0000313" key="2">
    <source>
        <dbReference type="Proteomes" id="UP000638560"/>
    </source>
</evidence>
<gene>
    <name evidence="1" type="ORF">I0C86_33950</name>
</gene>
<proteinExistence type="predicted"/>
<keyword evidence="2" id="KW-1185">Reference proteome</keyword>
<evidence type="ECO:0000313" key="1">
    <source>
        <dbReference type="EMBL" id="MBF9133902.1"/>
    </source>
</evidence>
<organism evidence="1 2">
    <name type="scientific">Plantactinospora alkalitolerans</name>
    <dbReference type="NCBI Taxonomy" id="2789879"/>
    <lineage>
        <taxon>Bacteria</taxon>
        <taxon>Bacillati</taxon>
        <taxon>Actinomycetota</taxon>
        <taxon>Actinomycetes</taxon>
        <taxon>Micromonosporales</taxon>
        <taxon>Micromonosporaceae</taxon>
        <taxon>Plantactinospora</taxon>
    </lineage>
</organism>